<reference evidence="14 15" key="1">
    <citation type="submission" date="2023-03" db="EMBL/GenBank/DDBJ databases">
        <title>Altererythrobacter sp. CAU 1644 isolated from sand.</title>
        <authorList>
            <person name="Kim W."/>
        </authorList>
    </citation>
    <scope>NUCLEOTIDE SEQUENCE [LARGE SCALE GENOMIC DNA]</scope>
    <source>
        <strain evidence="14 15">CAU 1644</strain>
    </source>
</reference>
<evidence type="ECO:0000256" key="6">
    <source>
        <dbReference type="ARBA" id="ARBA00022475"/>
    </source>
</evidence>
<keyword evidence="10 13" id="KW-1133">Transmembrane helix</keyword>
<dbReference type="Proteomes" id="UP001215827">
    <property type="component" value="Chromosome"/>
</dbReference>
<dbReference type="PANTHER" id="PTHR30558">
    <property type="entry name" value="EXBD MEMBRANE COMPONENT OF PMF-DRIVEN MACROMOLECULE IMPORT SYSTEM"/>
    <property type="match status" value="1"/>
</dbReference>
<protein>
    <submittedName>
        <fullName evidence="14">Biopolymer transporter ExbD</fullName>
    </submittedName>
</protein>
<keyword evidence="7" id="KW-0997">Cell inner membrane</keyword>
<dbReference type="Pfam" id="PF02472">
    <property type="entry name" value="ExbD"/>
    <property type="match status" value="1"/>
</dbReference>
<organism evidence="14 15">
    <name type="scientific">Altererythrobacter arenosus</name>
    <dbReference type="NCBI Taxonomy" id="3032592"/>
    <lineage>
        <taxon>Bacteria</taxon>
        <taxon>Pseudomonadati</taxon>
        <taxon>Pseudomonadota</taxon>
        <taxon>Alphaproteobacteria</taxon>
        <taxon>Sphingomonadales</taxon>
        <taxon>Erythrobacteraceae</taxon>
        <taxon>Altererythrobacter</taxon>
    </lineage>
</organism>
<dbReference type="PANTHER" id="PTHR30558:SF12">
    <property type="entry name" value="BIOPOLYMER TRANSPORT PROTEIN EXBD"/>
    <property type="match status" value="1"/>
</dbReference>
<dbReference type="Gene3D" id="3.30.420.270">
    <property type="match status" value="1"/>
</dbReference>
<evidence type="ECO:0000313" key="14">
    <source>
        <dbReference type="EMBL" id="WFL78789.1"/>
    </source>
</evidence>
<evidence type="ECO:0000256" key="4">
    <source>
        <dbReference type="ARBA" id="ARBA00011471"/>
    </source>
</evidence>
<sequence length="144" mass="16044">MPTTYRRPDIYARARPMSEMNVTPFIDVLLVLIIMLIMVVPIATHKTEIDLPGPCPGCFSHSEGNTVVIDAGDRLFWNGEPVSRDRLKAQVGYASALPTRPVLRFEPDPLASYDTSAKTIALIKDAGAKNFAFVGNERHRNFDR</sequence>
<evidence type="ECO:0000256" key="8">
    <source>
        <dbReference type="ARBA" id="ARBA00022692"/>
    </source>
</evidence>
<evidence type="ECO:0000256" key="10">
    <source>
        <dbReference type="ARBA" id="ARBA00022989"/>
    </source>
</evidence>
<comment type="function">
    <text evidence="1">Involved in the TonB-dependent energy-dependent transport of various receptor-bound substrates.</text>
</comment>
<dbReference type="EMBL" id="CP121106">
    <property type="protein sequence ID" value="WFL78789.1"/>
    <property type="molecule type" value="Genomic_DNA"/>
</dbReference>
<keyword evidence="15" id="KW-1185">Reference proteome</keyword>
<comment type="subunit">
    <text evidence="4">The accessory proteins ExbB and ExbD seem to form a complex with TonB.</text>
</comment>
<evidence type="ECO:0000256" key="1">
    <source>
        <dbReference type="ARBA" id="ARBA00003540"/>
    </source>
</evidence>
<proteinExistence type="inferred from homology"/>
<evidence type="ECO:0000256" key="2">
    <source>
        <dbReference type="ARBA" id="ARBA00004249"/>
    </source>
</evidence>
<comment type="similarity">
    <text evidence="3 12">Belongs to the ExbD/TolR family.</text>
</comment>
<keyword evidence="6" id="KW-1003">Cell membrane</keyword>
<keyword evidence="8 12" id="KW-0812">Transmembrane</keyword>
<gene>
    <name evidence="14" type="ORF">P7228_06930</name>
</gene>
<evidence type="ECO:0000256" key="11">
    <source>
        <dbReference type="ARBA" id="ARBA00023136"/>
    </source>
</evidence>
<comment type="subcellular location">
    <subcellularLocation>
        <location evidence="2">Cell inner membrane</location>
        <topology evidence="2">Single-pass type II membrane protein</topology>
    </subcellularLocation>
    <subcellularLocation>
        <location evidence="12">Cell membrane</location>
        <topology evidence="12">Single-pass type II membrane protein</topology>
    </subcellularLocation>
</comment>
<name>A0ABY8FUW3_9SPHN</name>
<evidence type="ECO:0000313" key="15">
    <source>
        <dbReference type="Proteomes" id="UP001215827"/>
    </source>
</evidence>
<dbReference type="InterPro" id="IPR003400">
    <property type="entry name" value="ExbD"/>
</dbReference>
<evidence type="ECO:0000256" key="7">
    <source>
        <dbReference type="ARBA" id="ARBA00022519"/>
    </source>
</evidence>
<evidence type="ECO:0000256" key="5">
    <source>
        <dbReference type="ARBA" id="ARBA00022448"/>
    </source>
</evidence>
<evidence type="ECO:0000256" key="3">
    <source>
        <dbReference type="ARBA" id="ARBA00005811"/>
    </source>
</evidence>
<keyword evidence="9 12" id="KW-0653">Protein transport</keyword>
<evidence type="ECO:0000256" key="13">
    <source>
        <dbReference type="SAM" id="Phobius"/>
    </source>
</evidence>
<keyword evidence="5 12" id="KW-0813">Transport</keyword>
<evidence type="ECO:0000256" key="12">
    <source>
        <dbReference type="RuleBase" id="RU003879"/>
    </source>
</evidence>
<feature type="transmembrane region" description="Helical" evidence="13">
    <location>
        <begin position="21"/>
        <end position="43"/>
    </location>
</feature>
<accession>A0ABY8FUW3</accession>
<evidence type="ECO:0000256" key="9">
    <source>
        <dbReference type="ARBA" id="ARBA00022927"/>
    </source>
</evidence>
<dbReference type="RefSeq" id="WP_278017479.1">
    <property type="nucleotide sequence ID" value="NZ_CP121106.1"/>
</dbReference>
<keyword evidence="11 13" id="KW-0472">Membrane</keyword>